<dbReference type="Gene3D" id="3.40.630.30">
    <property type="match status" value="1"/>
</dbReference>
<keyword evidence="2 5" id="KW-0963">Cytoplasm</keyword>
<organism evidence="7 8">
    <name type="scientific">SAR324 cluster bacterium</name>
    <dbReference type="NCBI Taxonomy" id="2024889"/>
    <lineage>
        <taxon>Bacteria</taxon>
        <taxon>Deltaproteobacteria</taxon>
        <taxon>SAR324 cluster</taxon>
    </lineage>
</organism>
<dbReference type="CDD" id="cd04301">
    <property type="entry name" value="NAT_SF"/>
    <property type="match status" value="1"/>
</dbReference>
<dbReference type="GO" id="GO:0005737">
    <property type="term" value="C:cytoplasm"/>
    <property type="evidence" value="ECO:0007669"/>
    <property type="project" value="UniProtKB-SubCell"/>
</dbReference>
<dbReference type="GO" id="GO:0008999">
    <property type="term" value="F:protein-N-terminal-alanine acetyltransferase activity"/>
    <property type="evidence" value="ECO:0007669"/>
    <property type="project" value="UniProtKB-EC"/>
</dbReference>
<keyword evidence="3 7" id="KW-0808">Transferase</keyword>
<protein>
    <recommendedName>
        <fullName evidence="5">[Ribosomal protein bS18]-alanine N-acetyltransferase</fullName>
        <ecNumber evidence="5">2.3.1.266</ecNumber>
    </recommendedName>
</protein>
<dbReference type="NCBIfam" id="TIGR01575">
    <property type="entry name" value="rimI"/>
    <property type="match status" value="1"/>
</dbReference>
<dbReference type="InterPro" id="IPR016181">
    <property type="entry name" value="Acyl_CoA_acyltransferase"/>
</dbReference>
<gene>
    <name evidence="7" type="primary">rimI</name>
    <name evidence="7" type="ORF">COB67_01425</name>
</gene>
<reference evidence="8" key="1">
    <citation type="submission" date="2017-08" db="EMBL/GenBank/DDBJ databases">
        <title>A dynamic microbial community with high functional redundancy inhabits the cold, oxic subseafloor aquifer.</title>
        <authorList>
            <person name="Tully B.J."/>
            <person name="Wheat C.G."/>
            <person name="Glazer B.T."/>
            <person name="Huber J.A."/>
        </authorList>
    </citation>
    <scope>NUCLEOTIDE SEQUENCE [LARGE SCALE GENOMIC DNA]</scope>
</reference>
<evidence type="ECO:0000256" key="1">
    <source>
        <dbReference type="ARBA" id="ARBA00005395"/>
    </source>
</evidence>
<feature type="domain" description="N-acetyltransferase" evidence="6">
    <location>
        <begin position="1"/>
        <end position="148"/>
    </location>
</feature>
<evidence type="ECO:0000313" key="7">
    <source>
        <dbReference type="EMBL" id="PCI30638.1"/>
    </source>
</evidence>
<dbReference type="EC" id="2.3.1.266" evidence="5"/>
<dbReference type="SUPFAM" id="SSF55729">
    <property type="entry name" value="Acyl-CoA N-acyltransferases (Nat)"/>
    <property type="match status" value="1"/>
</dbReference>
<evidence type="ECO:0000259" key="6">
    <source>
        <dbReference type="PROSITE" id="PS51186"/>
    </source>
</evidence>
<dbReference type="InterPro" id="IPR050680">
    <property type="entry name" value="YpeA/RimI_acetyltransf"/>
</dbReference>
<keyword evidence="4" id="KW-0012">Acyltransferase</keyword>
<dbReference type="Proteomes" id="UP000218113">
    <property type="component" value="Unassembled WGS sequence"/>
</dbReference>
<dbReference type="AlphaFoldDB" id="A0A2A4TAT2"/>
<dbReference type="InterPro" id="IPR006464">
    <property type="entry name" value="AcTrfase_RimI/Ard1"/>
</dbReference>
<evidence type="ECO:0000256" key="5">
    <source>
        <dbReference type="RuleBase" id="RU363094"/>
    </source>
</evidence>
<comment type="catalytic activity">
    <reaction evidence="5">
        <text>N-terminal L-alanyl-[ribosomal protein bS18] + acetyl-CoA = N-terminal N(alpha)-acetyl-L-alanyl-[ribosomal protein bS18] + CoA + H(+)</text>
        <dbReference type="Rhea" id="RHEA:43756"/>
        <dbReference type="Rhea" id="RHEA-COMP:10676"/>
        <dbReference type="Rhea" id="RHEA-COMP:10677"/>
        <dbReference type="ChEBI" id="CHEBI:15378"/>
        <dbReference type="ChEBI" id="CHEBI:57287"/>
        <dbReference type="ChEBI" id="CHEBI:57288"/>
        <dbReference type="ChEBI" id="CHEBI:64718"/>
        <dbReference type="ChEBI" id="CHEBI:83683"/>
        <dbReference type="EC" id="2.3.1.266"/>
    </reaction>
</comment>
<name>A0A2A4TAT2_9DELT</name>
<evidence type="ECO:0000256" key="2">
    <source>
        <dbReference type="ARBA" id="ARBA00022490"/>
    </source>
</evidence>
<dbReference type="EMBL" id="NVSR01000003">
    <property type="protein sequence ID" value="PCI30638.1"/>
    <property type="molecule type" value="Genomic_DNA"/>
</dbReference>
<comment type="function">
    <text evidence="5">Acetylates the N-terminal alanine of ribosomal protein bS18.</text>
</comment>
<evidence type="ECO:0000256" key="3">
    <source>
        <dbReference type="ARBA" id="ARBA00022679"/>
    </source>
</evidence>
<sequence length="150" mass="17426">MILSSWGECLPHLDGICQVEQECFPLSSWKKSTWQGLFENHGLILILEFKEQQLVGFLAFSKLILESELLKVGVLPKYQGQGPAQELLKQMIELLRKSQTEQIFLEVRADNTQAKRFYQRNGFQESGRRKGYYHSPRCDALLYTKNLEQT</sequence>
<dbReference type="InterPro" id="IPR000182">
    <property type="entry name" value="GNAT_dom"/>
</dbReference>
<dbReference type="PROSITE" id="PS51186">
    <property type="entry name" value="GNAT"/>
    <property type="match status" value="1"/>
</dbReference>
<proteinExistence type="inferred from homology"/>
<evidence type="ECO:0000313" key="8">
    <source>
        <dbReference type="Proteomes" id="UP000218113"/>
    </source>
</evidence>
<comment type="caution">
    <text evidence="7">The sequence shown here is derived from an EMBL/GenBank/DDBJ whole genome shotgun (WGS) entry which is preliminary data.</text>
</comment>
<accession>A0A2A4TAT2</accession>
<evidence type="ECO:0000256" key="4">
    <source>
        <dbReference type="ARBA" id="ARBA00023315"/>
    </source>
</evidence>
<dbReference type="Pfam" id="PF00583">
    <property type="entry name" value="Acetyltransf_1"/>
    <property type="match status" value="1"/>
</dbReference>
<comment type="subcellular location">
    <subcellularLocation>
        <location evidence="5">Cytoplasm</location>
    </subcellularLocation>
</comment>
<dbReference type="PANTHER" id="PTHR43420">
    <property type="entry name" value="ACETYLTRANSFERASE"/>
    <property type="match status" value="1"/>
</dbReference>
<dbReference type="PANTHER" id="PTHR43420:SF12">
    <property type="entry name" value="N-ACETYLTRANSFERASE DOMAIN-CONTAINING PROTEIN"/>
    <property type="match status" value="1"/>
</dbReference>
<comment type="similarity">
    <text evidence="1 5">Belongs to the acetyltransferase family. RimI subfamily.</text>
</comment>